<dbReference type="PROSITE" id="PS51374">
    <property type="entry name" value="NDPK_LIKE"/>
    <property type="match status" value="1"/>
</dbReference>
<keyword evidence="5" id="KW-1185">Reference proteome</keyword>
<dbReference type="GO" id="GO:0006241">
    <property type="term" value="P:CTP biosynthetic process"/>
    <property type="evidence" value="ECO:0007669"/>
    <property type="project" value="InterPro"/>
</dbReference>
<dbReference type="RefSeq" id="WP_137244943.1">
    <property type="nucleotide sequence ID" value="NZ_SZQA01000001.1"/>
</dbReference>
<feature type="domain" description="Nucleoside diphosphate kinase-like" evidence="3">
    <location>
        <begin position="5"/>
        <end position="141"/>
    </location>
</feature>
<dbReference type="Proteomes" id="UP000308705">
    <property type="component" value="Unassembled WGS sequence"/>
</dbReference>
<dbReference type="Gene3D" id="3.30.70.141">
    <property type="entry name" value="Nucleoside diphosphate kinase-like domain"/>
    <property type="match status" value="1"/>
</dbReference>
<keyword evidence="4" id="KW-0808">Transferase</keyword>
<reference evidence="4 5" key="1">
    <citation type="submission" date="2019-04" db="EMBL/GenBank/DDBJ databases">
        <title>Herbidospora sp. NEAU-GS14.nov., a novel actinomycete isolated from soil.</title>
        <authorList>
            <person name="Han L."/>
        </authorList>
    </citation>
    <scope>NUCLEOTIDE SEQUENCE [LARGE SCALE GENOMIC DNA]</scope>
    <source>
        <strain evidence="4 5">NEAU-GS14</strain>
    </source>
</reference>
<dbReference type="InterPro" id="IPR036850">
    <property type="entry name" value="NDK-like_dom_sf"/>
</dbReference>
<evidence type="ECO:0000256" key="2">
    <source>
        <dbReference type="RuleBase" id="RU004011"/>
    </source>
</evidence>
<dbReference type="Pfam" id="PF00334">
    <property type="entry name" value="NDK"/>
    <property type="match status" value="1"/>
</dbReference>
<gene>
    <name evidence="4" type="ORF">FDA94_00045</name>
</gene>
<evidence type="ECO:0000259" key="3">
    <source>
        <dbReference type="SMART" id="SM00562"/>
    </source>
</evidence>
<dbReference type="SMART" id="SM00562">
    <property type="entry name" value="NDK"/>
    <property type="match status" value="1"/>
</dbReference>
<dbReference type="SUPFAM" id="SSF54919">
    <property type="entry name" value="Nucleoside diphosphate kinase, NDK"/>
    <property type="match status" value="1"/>
</dbReference>
<name>A0A4U3MSE6_9ACTN</name>
<evidence type="ECO:0000313" key="5">
    <source>
        <dbReference type="Proteomes" id="UP000308705"/>
    </source>
</evidence>
<comment type="caution">
    <text evidence="1">Lacks conserved residue(s) required for the propagation of feature annotation.</text>
</comment>
<accession>A0A4U3MSE6</accession>
<proteinExistence type="inferred from homology"/>
<dbReference type="EMBL" id="SZQA01000001">
    <property type="protein sequence ID" value="TKK91246.1"/>
    <property type="molecule type" value="Genomic_DNA"/>
</dbReference>
<protein>
    <submittedName>
        <fullName evidence="4">Nucleoside-diphosphate kinase</fullName>
    </submittedName>
</protein>
<dbReference type="OrthoDB" id="3526735at2"/>
<dbReference type="GO" id="GO:0006183">
    <property type="term" value="P:GTP biosynthetic process"/>
    <property type="evidence" value="ECO:0007669"/>
    <property type="project" value="InterPro"/>
</dbReference>
<keyword evidence="4" id="KW-0418">Kinase</keyword>
<evidence type="ECO:0000256" key="1">
    <source>
        <dbReference type="PROSITE-ProRule" id="PRU00706"/>
    </source>
</evidence>
<comment type="similarity">
    <text evidence="1 2">Belongs to the NDK family.</text>
</comment>
<comment type="caution">
    <text evidence="4">The sequence shown here is derived from an EMBL/GenBank/DDBJ whole genome shotgun (WGS) entry which is preliminary data.</text>
</comment>
<evidence type="ECO:0000313" key="4">
    <source>
        <dbReference type="EMBL" id="TKK91246.1"/>
    </source>
</evidence>
<sequence>MASWTYALVTPDALVTQALPGLLDAFRSAGLDPVAAELIRLDADTMLRLYDAPDRALPPHRAFQLWYDLGPACLTLLRHDGADACVVMGRLKGATDPASARPGSLRYAGENVLMNLVHCPDDEASALAELRRLVGPERAEAFRLQAAVPDERVRLLTVGTIEAALPLFGGALALSLPLAVNRLRLRVVQRLAITAVAVEGLLPLLERARVALLEEREELIGLETSPARTAAARARDARGRALLRDAAGVARSPVMERAVDGPSDVVERAVHGLSDVLMGRSGQWAPCHAAIDAAGVFLSDVERAVLEQSHYL</sequence>
<dbReference type="InterPro" id="IPR034907">
    <property type="entry name" value="NDK-like_dom"/>
</dbReference>
<dbReference type="InterPro" id="IPR001564">
    <property type="entry name" value="Nucleoside_diP_kinase"/>
</dbReference>
<dbReference type="GO" id="GO:0004550">
    <property type="term" value="F:nucleoside diphosphate kinase activity"/>
    <property type="evidence" value="ECO:0007669"/>
    <property type="project" value="InterPro"/>
</dbReference>
<dbReference type="PRINTS" id="PR01243">
    <property type="entry name" value="NUCDPKINASE"/>
</dbReference>
<organism evidence="4 5">
    <name type="scientific">Herbidospora galbida</name>
    <dbReference type="NCBI Taxonomy" id="2575442"/>
    <lineage>
        <taxon>Bacteria</taxon>
        <taxon>Bacillati</taxon>
        <taxon>Actinomycetota</taxon>
        <taxon>Actinomycetes</taxon>
        <taxon>Streptosporangiales</taxon>
        <taxon>Streptosporangiaceae</taxon>
        <taxon>Herbidospora</taxon>
    </lineage>
</organism>
<dbReference type="AlphaFoldDB" id="A0A4U3MSE6"/>
<dbReference type="GO" id="GO:0006228">
    <property type="term" value="P:UTP biosynthetic process"/>
    <property type="evidence" value="ECO:0007669"/>
    <property type="project" value="InterPro"/>
</dbReference>